<accession>M5UCJ3</accession>
<dbReference type="SUPFAM" id="SSF82689">
    <property type="entry name" value="Mechanosensitive channel protein MscS (YggB), C-terminal domain"/>
    <property type="match status" value="1"/>
</dbReference>
<feature type="transmembrane region" description="Helical" evidence="7">
    <location>
        <begin position="199"/>
        <end position="223"/>
    </location>
</feature>
<name>M5UCJ3_9BACT</name>
<dbReference type="SUPFAM" id="SSF82861">
    <property type="entry name" value="Mechanosensitive channel protein MscS (YggB), transmembrane region"/>
    <property type="match status" value="1"/>
</dbReference>
<organism evidence="10 11">
    <name type="scientific">Rhodopirellula sallentina SM41</name>
    <dbReference type="NCBI Taxonomy" id="1263870"/>
    <lineage>
        <taxon>Bacteria</taxon>
        <taxon>Pseudomonadati</taxon>
        <taxon>Planctomycetota</taxon>
        <taxon>Planctomycetia</taxon>
        <taxon>Pirellulales</taxon>
        <taxon>Pirellulaceae</taxon>
        <taxon>Rhodopirellula</taxon>
    </lineage>
</organism>
<evidence type="ECO:0000313" key="11">
    <source>
        <dbReference type="Proteomes" id="UP000011885"/>
    </source>
</evidence>
<sequence length="431" mass="47175">MAEFMQRRPSVNPTRPKPQGAARLACVTFFFLLFAGCNPALGQDTTTGNNDTSSAPAPTVEIDNVAPDEAITQRLREIYESSGWFTDLRVQTTSGIVTLEGMADNEEHHAWAVDVARRTQDVISVIDKLAVDPTVDLQSSQQIVLGSLSSLVQDFLVRSPLLIASVVVLVITAFLARVVGWLVVKIFSRRNLRPSLQDLVAQLSSIAIWIAGLLTATVVAFPGMTPSKALTVLGLGSVAIGFAFKDIFENFFAGMLILWKYPFDRGDFITCNEITGKVERITIRNTMIRGLDGELSVVPNADLLKNNVDVLTSQPQRRVRLICGVAYDEDVDAAREVIRDAVASCETVQGKRTVEIFAKEFASSSINYEVAWWTGSKPADIRRSRDEVVAAIKRSLDNAGIEIPFPYRTLTFKDASVATTIRDSIAASTES</sequence>
<feature type="signal peptide" evidence="8">
    <location>
        <begin position="1"/>
        <end position="42"/>
    </location>
</feature>
<evidence type="ECO:0000256" key="7">
    <source>
        <dbReference type="SAM" id="Phobius"/>
    </source>
</evidence>
<dbReference type="PATRIC" id="fig|1263870.3.peg.3178"/>
<proteinExistence type="inferred from homology"/>
<keyword evidence="11" id="KW-1185">Reference proteome</keyword>
<dbReference type="InterPro" id="IPR049278">
    <property type="entry name" value="MS_channel_C"/>
</dbReference>
<dbReference type="PANTHER" id="PTHR30221">
    <property type="entry name" value="SMALL-CONDUCTANCE MECHANOSENSITIVE CHANNEL"/>
    <property type="match status" value="1"/>
</dbReference>
<evidence type="ECO:0000313" key="10">
    <source>
        <dbReference type="EMBL" id="EMI55581.1"/>
    </source>
</evidence>
<dbReference type="InterPro" id="IPR011066">
    <property type="entry name" value="MscS_channel_C_sf"/>
</dbReference>
<evidence type="ECO:0000256" key="6">
    <source>
        <dbReference type="ARBA" id="ARBA00023136"/>
    </source>
</evidence>
<dbReference type="SUPFAM" id="SSF50182">
    <property type="entry name" value="Sm-like ribonucleoproteins"/>
    <property type="match status" value="1"/>
</dbReference>
<dbReference type="InterPro" id="IPR008910">
    <property type="entry name" value="MSC_TM_helix"/>
</dbReference>
<dbReference type="InterPro" id="IPR010920">
    <property type="entry name" value="LSM_dom_sf"/>
</dbReference>
<evidence type="ECO:0000256" key="2">
    <source>
        <dbReference type="ARBA" id="ARBA00008017"/>
    </source>
</evidence>
<dbReference type="Pfam" id="PF21082">
    <property type="entry name" value="MS_channel_3rd"/>
    <property type="match status" value="1"/>
</dbReference>
<feature type="domain" description="BON" evidence="9">
    <location>
        <begin position="67"/>
        <end position="133"/>
    </location>
</feature>
<feature type="chain" id="PRO_5004073062" evidence="8">
    <location>
        <begin position="43"/>
        <end position="431"/>
    </location>
</feature>
<keyword evidence="6 7" id="KW-0472">Membrane</keyword>
<dbReference type="InterPro" id="IPR045275">
    <property type="entry name" value="MscS_archaea/bacteria_type"/>
</dbReference>
<evidence type="ECO:0000256" key="5">
    <source>
        <dbReference type="ARBA" id="ARBA00022989"/>
    </source>
</evidence>
<evidence type="ECO:0000259" key="9">
    <source>
        <dbReference type="PROSITE" id="PS50914"/>
    </source>
</evidence>
<dbReference type="GO" id="GO:0005886">
    <property type="term" value="C:plasma membrane"/>
    <property type="evidence" value="ECO:0007669"/>
    <property type="project" value="UniProtKB-SubCell"/>
</dbReference>
<dbReference type="PANTHER" id="PTHR30221:SF1">
    <property type="entry name" value="SMALL-CONDUCTANCE MECHANOSENSITIVE CHANNEL"/>
    <property type="match status" value="1"/>
</dbReference>
<comment type="subcellular location">
    <subcellularLocation>
        <location evidence="1">Cell membrane</location>
        <topology evidence="1">Multi-pass membrane protein</topology>
    </subcellularLocation>
</comment>
<dbReference type="Gene3D" id="2.30.30.60">
    <property type="match status" value="1"/>
</dbReference>
<keyword evidence="4 7" id="KW-0812">Transmembrane</keyword>
<dbReference type="RefSeq" id="WP_008679544.1">
    <property type="nucleotide sequence ID" value="NZ_ANOH01000208.1"/>
</dbReference>
<evidence type="ECO:0000256" key="8">
    <source>
        <dbReference type="SAM" id="SignalP"/>
    </source>
</evidence>
<dbReference type="EMBL" id="ANOH01000208">
    <property type="protein sequence ID" value="EMI55581.1"/>
    <property type="molecule type" value="Genomic_DNA"/>
</dbReference>
<comment type="similarity">
    <text evidence="2">Belongs to the MscS (TC 1.A.23) family.</text>
</comment>
<dbReference type="InterPro" id="IPR007055">
    <property type="entry name" value="BON_dom"/>
</dbReference>
<dbReference type="Gene3D" id="3.30.70.100">
    <property type="match status" value="1"/>
</dbReference>
<evidence type="ECO:0000256" key="4">
    <source>
        <dbReference type="ARBA" id="ARBA00022692"/>
    </source>
</evidence>
<dbReference type="Proteomes" id="UP000011885">
    <property type="component" value="Unassembled WGS sequence"/>
</dbReference>
<evidence type="ECO:0000256" key="3">
    <source>
        <dbReference type="ARBA" id="ARBA00022475"/>
    </source>
</evidence>
<evidence type="ECO:0000256" key="1">
    <source>
        <dbReference type="ARBA" id="ARBA00004651"/>
    </source>
</evidence>
<dbReference type="Gene3D" id="1.10.287.1260">
    <property type="match status" value="1"/>
</dbReference>
<feature type="transmembrane region" description="Helical" evidence="7">
    <location>
        <begin position="161"/>
        <end position="187"/>
    </location>
</feature>
<dbReference type="Gene3D" id="3.30.1340.30">
    <property type="match status" value="1"/>
</dbReference>
<dbReference type="InterPro" id="IPR006685">
    <property type="entry name" value="MscS_channel_2nd"/>
</dbReference>
<dbReference type="GO" id="GO:0008381">
    <property type="term" value="F:mechanosensitive monoatomic ion channel activity"/>
    <property type="evidence" value="ECO:0007669"/>
    <property type="project" value="InterPro"/>
</dbReference>
<dbReference type="Pfam" id="PF00924">
    <property type="entry name" value="MS_channel_2nd"/>
    <property type="match status" value="1"/>
</dbReference>
<keyword evidence="3" id="KW-1003">Cell membrane</keyword>
<dbReference type="Pfam" id="PF04972">
    <property type="entry name" value="BON"/>
    <property type="match status" value="1"/>
</dbReference>
<dbReference type="Pfam" id="PF05552">
    <property type="entry name" value="MS_channel_1st_1"/>
    <property type="match status" value="1"/>
</dbReference>
<dbReference type="PROSITE" id="PS50914">
    <property type="entry name" value="BON"/>
    <property type="match status" value="1"/>
</dbReference>
<keyword evidence="5 7" id="KW-1133">Transmembrane helix</keyword>
<dbReference type="InterPro" id="IPR011014">
    <property type="entry name" value="MscS_channel_TM-2"/>
</dbReference>
<comment type="caution">
    <text evidence="10">The sequence shown here is derived from an EMBL/GenBank/DDBJ whole genome shotgun (WGS) entry which is preliminary data.</text>
</comment>
<reference evidence="10 11" key="1">
    <citation type="journal article" date="2013" name="Mar. Genomics">
        <title>Expression of sulfatases in Rhodopirellula baltica and the diversity of sulfatases in the genus Rhodopirellula.</title>
        <authorList>
            <person name="Wegner C.E."/>
            <person name="Richter-Heitmann T."/>
            <person name="Klindworth A."/>
            <person name="Klockow C."/>
            <person name="Richter M."/>
            <person name="Achstetter T."/>
            <person name="Glockner F.O."/>
            <person name="Harder J."/>
        </authorList>
    </citation>
    <scope>NUCLEOTIDE SEQUENCE [LARGE SCALE GENOMIC DNA]</scope>
    <source>
        <strain evidence="10 11">SM41</strain>
    </source>
</reference>
<protein>
    <submittedName>
        <fullName evidence="10">Mechanosensitive ion channel protein MscS</fullName>
    </submittedName>
</protein>
<gene>
    <name evidence="10" type="ORF">RSSM_02988</name>
</gene>
<dbReference type="InterPro" id="IPR023408">
    <property type="entry name" value="MscS_beta-dom_sf"/>
</dbReference>
<dbReference type="AlphaFoldDB" id="M5UCJ3"/>
<keyword evidence="8" id="KW-0732">Signal</keyword>